<dbReference type="PIRSF" id="PIRSF010372">
    <property type="entry name" value="PaiB"/>
    <property type="match status" value="1"/>
</dbReference>
<dbReference type="Pfam" id="PF04299">
    <property type="entry name" value="FMN_bind_2"/>
    <property type="match status" value="1"/>
</dbReference>
<evidence type="ECO:0000313" key="1">
    <source>
        <dbReference type="EMBL" id="MCL1046766.1"/>
    </source>
</evidence>
<organism evidence="1 2">
    <name type="scientific">Shewanella electrodiphila</name>
    <dbReference type="NCBI Taxonomy" id="934143"/>
    <lineage>
        <taxon>Bacteria</taxon>
        <taxon>Pseudomonadati</taxon>
        <taxon>Pseudomonadota</taxon>
        <taxon>Gammaproteobacteria</taxon>
        <taxon>Alteromonadales</taxon>
        <taxon>Shewanellaceae</taxon>
        <taxon>Shewanella</taxon>
    </lineage>
</organism>
<protein>
    <submittedName>
        <fullName evidence="1">FMN-binding negative transcriptional regulator</fullName>
    </submittedName>
</protein>
<keyword evidence="2" id="KW-1185">Reference proteome</keyword>
<dbReference type="EMBL" id="JAKIKU010000009">
    <property type="protein sequence ID" value="MCL1046766.1"/>
    <property type="molecule type" value="Genomic_DNA"/>
</dbReference>
<reference evidence="1 2" key="1">
    <citation type="submission" date="2022-01" db="EMBL/GenBank/DDBJ databases">
        <title>Whole genome-based taxonomy of the Shewanellaceae.</title>
        <authorList>
            <person name="Martin-Rodriguez A.J."/>
        </authorList>
    </citation>
    <scope>NUCLEOTIDE SEQUENCE [LARGE SCALE GENOMIC DNA]</scope>
    <source>
        <strain evidence="1 2">DSM 24955</strain>
    </source>
</reference>
<dbReference type="InterPro" id="IPR012349">
    <property type="entry name" value="Split_barrel_FMN-bd"/>
</dbReference>
<dbReference type="RefSeq" id="WP_248956336.1">
    <property type="nucleotide sequence ID" value="NZ_JAKIKU010000009.1"/>
</dbReference>
<dbReference type="PANTHER" id="PTHR35802:SF1">
    <property type="entry name" value="PROTEASE SYNTHASE AND SPORULATION PROTEIN PAI 2"/>
    <property type="match status" value="1"/>
</dbReference>
<dbReference type="Gene3D" id="2.30.110.10">
    <property type="entry name" value="Electron Transport, Fmn-binding Protein, Chain A"/>
    <property type="match status" value="1"/>
</dbReference>
<comment type="caution">
    <text evidence="1">The sequence shown here is derived from an EMBL/GenBank/DDBJ whole genome shotgun (WGS) entry which is preliminary data.</text>
</comment>
<gene>
    <name evidence="1" type="ORF">L2737_15750</name>
</gene>
<sequence length="206" mass="23047">MYIPKNLKMESLEQIHDFIDEFSFAILTTQDLTASHLPLLLKRDEGKLGTLYGHLAKANSHWKAFDTQAILAVFSGPHGYISPTWYDSYPAVPTWNYAAVHVKGHISLTSSEEILQILSDTIQYYEPSLAESGGFIPEEYKQKLAKAIVGFKIEITHVEGKLKLGQHRSEADQQGVLNGLAKSSRMDDKALLAYTKSLIEHSVNKT</sequence>
<dbReference type="Proteomes" id="UP001202134">
    <property type="component" value="Unassembled WGS sequence"/>
</dbReference>
<proteinExistence type="predicted"/>
<dbReference type="SUPFAM" id="SSF50475">
    <property type="entry name" value="FMN-binding split barrel"/>
    <property type="match status" value="1"/>
</dbReference>
<accession>A0ABT0KT92</accession>
<dbReference type="PANTHER" id="PTHR35802">
    <property type="entry name" value="PROTEASE SYNTHASE AND SPORULATION PROTEIN PAI 2"/>
    <property type="match status" value="1"/>
</dbReference>
<name>A0ABT0KT92_9GAMM</name>
<dbReference type="InterPro" id="IPR007396">
    <property type="entry name" value="TR_PAI2-type"/>
</dbReference>
<evidence type="ECO:0000313" key="2">
    <source>
        <dbReference type="Proteomes" id="UP001202134"/>
    </source>
</evidence>